<gene>
    <name evidence="2" type="ORF">JCGZ_08323</name>
</gene>
<keyword evidence="3" id="KW-1185">Reference proteome</keyword>
<proteinExistence type="predicted"/>
<feature type="region of interest" description="Disordered" evidence="1">
    <location>
        <begin position="1"/>
        <end position="66"/>
    </location>
</feature>
<dbReference type="STRING" id="180498.A0A067KJY5"/>
<feature type="region of interest" description="Disordered" evidence="1">
    <location>
        <begin position="101"/>
        <end position="122"/>
    </location>
</feature>
<accession>A0A067KJY5</accession>
<evidence type="ECO:0000256" key="1">
    <source>
        <dbReference type="SAM" id="MobiDB-lite"/>
    </source>
</evidence>
<reference evidence="2 3" key="1">
    <citation type="journal article" date="2014" name="PLoS ONE">
        <title>Global Analysis of Gene Expression Profiles in Physic Nut (Jatropha curcas L.) Seedlings Exposed to Salt Stress.</title>
        <authorList>
            <person name="Zhang L."/>
            <person name="Zhang C."/>
            <person name="Wu P."/>
            <person name="Chen Y."/>
            <person name="Li M."/>
            <person name="Jiang H."/>
            <person name="Wu G."/>
        </authorList>
    </citation>
    <scope>NUCLEOTIDE SEQUENCE [LARGE SCALE GENOMIC DNA]</scope>
    <source>
        <strain evidence="3">cv. GZQX0401</strain>
        <tissue evidence="2">Young leaves</tissue>
    </source>
</reference>
<dbReference type="Proteomes" id="UP000027138">
    <property type="component" value="Unassembled WGS sequence"/>
</dbReference>
<protein>
    <submittedName>
        <fullName evidence="2">Uncharacterized protein</fullName>
    </submittedName>
</protein>
<evidence type="ECO:0000313" key="2">
    <source>
        <dbReference type="EMBL" id="KDP36556.1"/>
    </source>
</evidence>
<evidence type="ECO:0000313" key="3">
    <source>
        <dbReference type="Proteomes" id="UP000027138"/>
    </source>
</evidence>
<dbReference type="Pfam" id="PF03004">
    <property type="entry name" value="Transposase_24"/>
    <property type="match status" value="1"/>
</dbReference>
<organism evidence="2 3">
    <name type="scientific">Jatropha curcas</name>
    <name type="common">Barbados nut</name>
    <dbReference type="NCBI Taxonomy" id="180498"/>
    <lineage>
        <taxon>Eukaryota</taxon>
        <taxon>Viridiplantae</taxon>
        <taxon>Streptophyta</taxon>
        <taxon>Embryophyta</taxon>
        <taxon>Tracheophyta</taxon>
        <taxon>Spermatophyta</taxon>
        <taxon>Magnoliopsida</taxon>
        <taxon>eudicotyledons</taxon>
        <taxon>Gunneridae</taxon>
        <taxon>Pentapetalae</taxon>
        <taxon>rosids</taxon>
        <taxon>fabids</taxon>
        <taxon>Malpighiales</taxon>
        <taxon>Euphorbiaceae</taxon>
        <taxon>Crotonoideae</taxon>
        <taxon>Jatropheae</taxon>
        <taxon>Jatropha</taxon>
    </lineage>
</organism>
<feature type="region of interest" description="Disordered" evidence="1">
    <location>
        <begin position="251"/>
        <end position="327"/>
    </location>
</feature>
<feature type="compositionally biased region" description="Low complexity" evidence="1">
    <location>
        <begin position="290"/>
        <end position="300"/>
    </location>
</feature>
<feature type="compositionally biased region" description="Basic and acidic residues" evidence="1">
    <location>
        <begin position="311"/>
        <end position="327"/>
    </location>
</feature>
<dbReference type="EMBL" id="KK914427">
    <property type="protein sequence ID" value="KDP36556.1"/>
    <property type="molecule type" value="Genomic_DNA"/>
</dbReference>
<name>A0A067KJY5_JATCU</name>
<dbReference type="AlphaFoldDB" id="A0A067KJY5"/>
<feature type="compositionally biased region" description="Low complexity" evidence="1">
    <location>
        <begin position="19"/>
        <end position="55"/>
    </location>
</feature>
<dbReference type="InterPro" id="IPR004252">
    <property type="entry name" value="Probable_transposase_24"/>
</dbReference>
<dbReference type="OrthoDB" id="1302510at2759"/>
<sequence length="327" mass="35166">MVRGMAFDSDGSGSGPRGGTSETSSSAQPPVLASLPSVPSSSSPLPEPVESSPASQSTTTPGCEKVCKKQQCVSHELWESWQKAWEDLAFKRKREVFAQKRRSETGGDGAGPSRHTGRSISTIETSRLLAEKYGREPTPMEVFTYTHTKDHDCHTFVDRRALGVNAESEVESIIDELALYLEAIAGEKKSKVYSIGSQASQFYCGSTSYASAVGSGPQPNHSAEEITALRAHVDEQERQLTELRAHVMRMSDQPGAGTSSSDPPPATDQDVSTAQQQPLPSPLDPDTTDDTLVTPADTTTHPAGTPPGDTTLDRADDQPRRFDFGPF</sequence>